<evidence type="ECO:0008006" key="3">
    <source>
        <dbReference type="Google" id="ProtNLM"/>
    </source>
</evidence>
<dbReference type="Proteomes" id="UP000704712">
    <property type="component" value="Unassembled WGS sequence"/>
</dbReference>
<protein>
    <recommendedName>
        <fullName evidence="3">HAT C-terminal dimerisation domain-containing protein</fullName>
    </recommendedName>
</protein>
<dbReference type="AlphaFoldDB" id="A0A8S9TPX7"/>
<organism evidence="1 2">
    <name type="scientific">Phytophthora infestans</name>
    <name type="common">Potato late blight agent</name>
    <name type="synonym">Botrytis infestans</name>
    <dbReference type="NCBI Taxonomy" id="4787"/>
    <lineage>
        <taxon>Eukaryota</taxon>
        <taxon>Sar</taxon>
        <taxon>Stramenopiles</taxon>
        <taxon>Oomycota</taxon>
        <taxon>Peronosporomycetes</taxon>
        <taxon>Peronosporales</taxon>
        <taxon>Peronosporaceae</taxon>
        <taxon>Phytophthora</taxon>
    </lineage>
</organism>
<evidence type="ECO:0000313" key="1">
    <source>
        <dbReference type="EMBL" id="KAF4130530.1"/>
    </source>
</evidence>
<evidence type="ECO:0000313" key="2">
    <source>
        <dbReference type="Proteomes" id="UP000704712"/>
    </source>
</evidence>
<gene>
    <name evidence="1" type="ORF">GN958_ATG20279</name>
</gene>
<comment type="caution">
    <text evidence="1">The sequence shown here is derived from an EMBL/GenBank/DDBJ whole genome shotgun (WGS) entry which is preliminary data.</text>
</comment>
<proteinExistence type="predicted"/>
<accession>A0A8S9TPX7</accession>
<name>A0A8S9TPX7_PHYIN</name>
<reference evidence="1" key="1">
    <citation type="submission" date="2020-03" db="EMBL/GenBank/DDBJ databases">
        <title>Hybrid Assembly of Korean Phytophthora infestans isolates.</title>
        <authorList>
            <person name="Prokchorchik M."/>
            <person name="Lee Y."/>
            <person name="Seo J."/>
            <person name="Cho J.-H."/>
            <person name="Park Y.-E."/>
            <person name="Jang D.-C."/>
            <person name="Im J.-S."/>
            <person name="Choi J.-G."/>
            <person name="Park H.-J."/>
            <person name="Lee G.-B."/>
            <person name="Lee Y.-G."/>
            <person name="Hong S.-Y."/>
            <person name="Cho K."/>
            <person name="Sohn K.H."/>
        </authorList>
    </citation>
    <scope>NUCLEOTIDE SEQUENCE</scope>
    <source>
        <strain evidence="1">KR_2_A2</strain>
    </source>
</reference>
<sequence>MELMQIATQDDKGQRFVDVCYIPPTSNECERLFSRAKLGFNDQRKGMDRYTVEQVRSGIGRNTNN</sequence>
<dbReference type="EMBL" id="JAACNO010002829">
    <property type="protein sequence ID" value="KAF4130530.1"/>
    <property type="molecule type" value="Genomic_DNA"/>
</dbReference>